<dbReference type="Proteomes" id="UP000011625">
    <property type="component" value="Unassembled WGS sequence"/>
</dbReference>
<feature type="non-terminal residue" evidence="1">
    <location>
        <position position="1"/>
    </location>
</feature>
<evidence type="ECO:0000313" key="2">
    <source>
        <dbReference type="Proteomes" id="UP000011625"/>
    </source>
</evidence>
<reference evidence="1 2" key="1">
    <citation type="journal article" date="2014" name="PLoS Genet.">
        <title>Phylogenetically driven sequencing of extremely halophilic archaea reveals strategies for static and dynamic osmo-response.</title>
        <authorList>
            <person name="Becker E.A."/>
            <person name="Seitzer P.M."/>
            <person name="Tritt A."/>
            <person name="Larsen D."/>
            <person name="Krusor M."/>
            <person name="Yao A.I."/>
            <person name="Wu D."/>
            <person name="Madern D."/>
            <person name="Eisen J.A."/>
            <person name="Darling A.E."/>
            <person name="Facciotti M.T."/>
        </authorList>
    </citation>
    <scope>NUCLEOTIDE SEQUENCE [LARGE SCALE GENOMIC DNA]</scope>
    <source>
        <strain evidence="1 2">DSM 8989</strain>
    </source>
</reference>
<organism evidence="1 2">
    <name type="scientific">Halococcus salifodinae DSM 8989</name>
    <dbReference type="NCBI Taxonomy" id="1227456"/>
    <lineage>
        <taxon>Archaea</taxon>
        <taxon>Methanobacteriati</taxon>
        <taxon>Methanobacteriota</taxon>
        <taxon>Stenosarchaea group</taxon>
        <taxon>Halobacteria</taxon>
        <taxon>Halobacteriales</taxon>
        <taxon>Halococcaceae</taxon>
        <taxon>Halococcus</taxon>
    </lineage>
</organism>
<accession>M0NC11</accession>
<keyword evidence="2" id="KW-1185">Reference proteome</keyword>
<proteinExistence type="predicted"/>
<comment type="caution">
    <text evidence="1">The sequence shown here is derived from an EMBL/GenBank/DDBJ whole genome shotgun (WGS) entry which is preliminary data.</text>
</comment>
<protein>
    <submittedName>
        <fullName evidence="1">Uncharacterized protein</fullName>
    </submittedName>
</protein>
<dbReference type="AlphaFoldDB" id="M0NC11"/>
<sequence>HREAAETLLPQLQEEMTEEERIDFTLDLQSAVIDTITRDLSANLSGEDWHGMGFEEPEDFLDAGQVSSAIG</sequence>
<dbReference type="EMBL" id="AOME01000031">
    <property type="protein sequence ID" value="EMA54215.1"/>
    <property type="molecule type" value="Genomic_DNA"/>
</dbReference>
<feature type="non-terminal residue" evidence="1">
    <location>
        <position position="71"/>
    </location>
</feature>
<evidence type="ECO:0000313" key="1">
    <source>
        <dbReference type="EMBL" id="EMA54215.1"/>
    </source>
</evidence>
<gene>
    <name evidence="1" type="ORF">C450_06757</name>
</gene>
<name>M0NC11_9EURY</name>